<dbReference type="InterPro" id="IPR037401">
    <property type="entry name" value="SnoaL-like"/>
</dbReference>
<keyword evidence="3" id="KW-1185">Reference proteome</keyword>
<dbReference type="EMBL" id="SPQT01000006">
    <property type="protein sequence ID" value="TFV47956.1"/>
    <property type="molecule type" value="Genomic_DNA"/>
</dbReference>
<protein>
    <submittedName>
        <fullName evidence="2">Nuclear transport factor 2 family protein</fullName>
    </submittedName>
</protein>
<evidence type="ECO:0000259" key="1">
    <source>
        <dbReference type="Pfam" id="PF12680"/>
    </source>
</evidence>
<gene>
    <name evidence="2" type="ORF">E4K65_14115</name>
</gene>
<proteinExistence type="predicted"/>
<organism evidence="2 3">
    <name type="scientific">Bradyrhizobium niftali</name>
    <dbReference type="NCBI Taxonomy" id="2560055"/>
    <lineage>
        <taxon>Bacteria</taxon>
        <taxon>Pseudomonadati</taxon>
        <taxon>Pseudomonadota</taxon>
        <taxon>Alphaproteobacteria</taxon>
        <taxon>Hyphomicrobiales</taxon>
        <taxon>Nitrobacteraceae</taxon>
        <taxon>Bradyrhizobium</taxon>
    </lineage>
</organism>
<dbReference type="OrthoDB" id="7707694at2"/>
<dbReference type="Gene3D" id="3.10.450.50">
    <property type="match status" value="1"/>
</dbReference>
<dbReference type="AlphaFoldDB" id="A0A4Y9LYM4"/>
<dbReference type="Proteomes" id="UP000297966">
    <property type="component" value="Unassembled WGS sequence"/>
</dbReference>
<dbReference type="PANTHER" id="PTHR41252">
    <property type="entry name" value="BLR2505 PROTEIN"/>
    <property type="match status" value="1"/>
</dbReference>
<dbReference type="Pfam" id="PF12680">
    <property type="entry name" value="SnoaL_2"/>
    <property type="match status" value="1"/>
</dbReference>
<sequence>MSSEANVQLLKEAYRQWNDSRGASVDYWFDKVIGPQIKFDSIPRGAEPVPFAKRYDDRTALRGYFDGLLADWSMQYYTMNEYVAQGDTVVALGECAWTNKKTKKVAKTPKVDFWRFKDGKAVEFHEYFDTACVYGATIP</sequence>
<name>A0A4Y9LYM4_9BRAD</name>
<evidence type="ECO:0000313" key="2">
    <source>
        <dbReference type="EMBL" id="TFV47956.1"/>
    </source>
</evidence>
<reference evidence="2 3" key="1">
    <citation type="submission" date="2019-03" db="EMBL/GenBank/DDBJ databases">
        <title>Bradyrhizobium diversity isolated from nodules of Chamaecrista fasciculata.</title>
        <authorList>
            <person name="Klepa M.S."/>
            <person name="Urquiaga M.O."/>
            <person name="Hungria M."/>
            <person name="Delamuta J.R."/>
        </authorList>
    </citation>
    <scope>NUCLEOTIDE SEQUENCE [LARGE SCALE GENOMIC DNA]</scope>
    <source>
        <strain evidence="2 3">CNPSo 3448</strain>
    </source>
</reference>
<dbReference type="RefSeq" id="WP_135174677.1">
    <property type="nucleotide sequence ID" value="NZ_SPQT01000006.1"/>
</dbReference>
<dbReference type="SUPFAM" id="SSF54427">
    <property type="entry name" value="NTF2-like"/>
    <property type="match status" value="1"/>
</dbReference>
<dbReference type="PANTHER" id="PTHR41252:SF1">
    <property type="entry name" value="BLR2505 PROTEIN"/>
    <property type="match status" value="1"/>
</dbReference>
<evidence type="ECO:0000313" key="3">
    <source>
        <dbReference type="Proteomes" id="UP000297966"/>
    </source>
</evidence>
<feature type="domain" description="SnoaL-like" evidence="1">
    <location>
        <begin position="53"/>
        <end position="123"/>
    </location>
</feature>
<comment type="caution">
    <text evidence="2">The sequence shown here is derived from an EMBL/GenBank/DDBJ whole genome shotgun (WGS) entry which is preliminary data.</text>
</comment>
<dbReference type="InterPro" id="IPR032710">
    <property type="entry name" value="NTF2-like_dom_sf"/>
</dbReference>
<accession>A0A4Y9LYM4</accession>